<dbReference type="VEuPathDB" id="VectorBase:LOC119162088"/>
<feature type="transmembrane region" description="Helical" evidence="2">
    <location>
        <begin position="393"/>
        <end position="409"/>
    </location>
</feature>
<dbReference type="OrthoDB" id="5978806at2759"/>
<dbReference type="PANTHER" id="PTHR33538">
    <property type="entry name" value="PROTEIN GAMETE EXPRESSED 1"/>
    <property type="match status" value="1"/>
</dbReference>
<protein>
    <submittedName>
        <fullName evidence="4">Putative conserved plasma membrane protein</fullName>
    </submittedName>
</protein>
<feature type="compositionally biased region" description="Low complexity" evidence="1">
    <location>
        <begin position="604"/>
        <end position="616"/>
    </location>
</feature>
<feature type="transmembrane region" description="Helical" evidence="2">
    <location>
        <begin position="415"/>
        <end position="436"/>
    </location>
</feature>
<organism evidence="4">
    <name type="scientific">Rhipicephalus microplus</name>
    <name type="common">Cattle tick</name>
    <name type="synonym">Boophilus microplus</name>
    <dbReference type="NCBI Taxonomy" id="6941"/>
    <lineage>
        <taxon>Eukaryota</taxon>
        <taxon>Metazoa</taxon>
        <taxon>Ecdysozoa</taxon>
        <taxon>Arthropoda</taxon>
        <taxon>Chelicerata</taxon>
        <taxon>Arachnida</taxon>
        <taxon>Acari</taxon>
        <taxon>Parasitiformes</taxon>
        <taxon>Ixodida</taxon>
        <taxon>Ixodoidea</taxon>
        <taxon>Ixodidae</taxon>
        <taxon>Rhipicephalinae</taxon>
        <taxon>Rhipicephalus</taxon>
        <taxon>Boophilus</taxon>
    </lineage>
</organism>
<keyword evidence="3" id="KW-0732">Signal</keyword>
<feature type="region of interest" description="Disordered" evidence="1">
    <location>
        <begin position="595"/>
        <end position="627"/>
    </location>
</feature>
<evidence type="ECO:0000256" key="1">
    <source>
        <dbReference type="SAM" id="MobiDB-lite"/>
    </source>
</evidence>
<feature type="chain" id="PRO_5026730153" evidence="3">
    <location>
        <begin position="17"/>
        <end position="646"/>
    </location>
</feature>
<feature type="compositionally biased region" description="Basic and acidic residues" evidence="1">
    <location>
        <begin position="519"/>
        <end position="535"/>
    </location>
</feature>
<keyword evidence="2" id="KW-0812">Transmembrane</keyword>
<feature type="signal peptide" evidence="3">
    <location>
        <begin position="1"/>
        <end position="16"/>
    </location>
</feature>
<reference evidence="4" key="1">
    <citation type="submission" date="2019-09" db="EMBL/GenBank/DDBJ databases">
        <title>Organ-specific transcriptomic study of the physiology of the cattle tick, Rhipicephalus microplus.</title>
        <authorList>
            <person name="Tirloni L."/>
            <person name="Braz G."/>
            <person name="Gandara A.C.P."/>
            <person name="Sabadin G.A."/>
            <person name="da Silva R.M."/>
            <person name="Guizzo M.G."/>
            <person name="Machado J.A."/>
            <person name="Costa E.P."/>
            <person name="Gomes H.F."/>
            <person name="Moraes J."/>
            <person name="Mota M.B.S."/>
            <person name="Mesquita R.D."/>
            <person name="Alvarenga P.H."/>
            <person name="Alves F."/>
            <person name="Seixas A."/>
            <person name="da Fonseca R.N."/>
            <person name="Fogaca A."/>
            <person name="Logullo C."/>
            <person name="Tanaka A."/>
            <person name="Daffre S."/>
            <person name="Termignoni C."/>
            <person name="Vaz I.S.Jr."/>
            <person name="Oliveira P.L."/>
            <person name="Ribeiro J.M."/>
        </authorList>
    </citation>
    <scope>NUCLEOTIDE SEQUENCE</scope>
    <source>
        <strain evidence="4">Porto Alegre</strain>
    </source>
</reference>
<evidence type="ECO:0000313" key="4">
    <source>
        <dbReference type="EMBL" id="NOV39156.1"/>
    </source>
</evidence>
<keyword evidence="2" id="KW-0472">Membrane</keyword>
<feature type="compositionally biased region" description="Polar residues" evidence="1">
    <location>
        <begin position="507"/>
        <end position="517"/>
    </location>
</feature>
<name>A0A6M2CZN4_RHIMP</name>
<sequence>MRRYTIVVFLTILVRASCFFDWFASNAPVAPTAPVADPKDFTKDGTVAVVPFEMKTADEDFLQEGKKYGLQMSTLDVCHHKVLLGLTSSCSQLNEEDLGKLSVRLLNCQSAVEGRPTFACTDEMTLRQCTQGMDQHTWNTYHLISNRARAVCYSTRQQQFYAKTEMTVNKLVWTTDQQVKAMSQLEQEQQKVSELTSQTLETMSSGQKALMQQQEKLKSSQQSVQNFVAANLKELMLEKALIAAGQRELAQMTNVIRKKLDAASTMMLSNEQQRQVNHRELLKDLKAVQDYAKFLQERLEQATLEVLGRQETAAVRFEETLNNLGKINSSIGYVQEVIDTMRKDIDSKFGWLVQLLHSTGGQLSAIYCCVLHCCYLLVAMFLAAFLHFPMPSRLFLLFIVPTNAIASIRESCSLGFGPLTILLAIFLAGDLACHAIRGFFQRRSSRHLALDARPYEDCSRAANGFTFSSTEAAYTEDDPRYECRASGTATPSDNILRRRSLKRGSGMSATGSRSSTPLLEERRATPPVSDAEHDRDANVSHWLLRNAEACAMPDVVPATSTPVASPERPLFQTSRTENGHLTKQNLLSCFKSGSRASFRDSPDRSIASNTSLLSSGSRRRCSGMNKSGAPCKGTCVKGLDFCHHHC</sequence>
<dbReference type="EMBL" id="GHWJ01006419">
    <property type="protein sequence ID" value="NOV39156.1"/>
    <property type="molecule type" value="Transcribed_RNA"/>
</dbReference>
<keyword evidence="2" id="KW-1133">Transmembrane helix</keyword>
<evidence type="ECO:0000256" key="2">
    <source>
        <dbReference type="SAM" id="Phobius"/>
    </source>
</evidence>
<dbReference type="AlphaFoldDB" id="A0A6M2CZN4"/>
<dbReference type="PANTHER" id="PTHR33538:SF1">
    <property type="entry name" value="PROTEIN BRAMBLEBERRY"/>
    <property type="match status" value="1"/>
</dbReference>
<evidence type="ECO:0000256" key="3">
    <source>
        <dbReference type="SAM" id="SignalP"/>
    </source>
</evidence>
<feature type="transmembrane region" description="Helical" evidence="2">
    <location>
        <begin position="364"/>
        <end position="386"/>
    </location>
</feature>
<accession>A0A6M2CZN4</accession>
<proteinExistence type="predicted"/>
<feature type="region of interest" description="Disordered" evidence="1">
    <location>
        <begin position="478"/>
        <end position="535"/>
    </location>
</feature>
<dbReference type="InterPro" id="IPR040346">
    <property type="entry name" value="GEX1/Brambleberry"/>
</dbReference>